<dbReference type="KEGG" id="sxn:IAG42_18630"/>
<evidence type="ECO:0000313" key="9">
    <source>
        <dbReference type="Proteomes" id="UP000516428"/>
    </source>
</evidence>
<dbReference type="AlphaFoldDB" id="A0A7H1B9K7"/>
<keyword evidence="4 7" id="KW-0812">Transmembrane</keyword>
<evidence type="ECO:0000256" key="3">
    <source>
        <dbReference type="ARBA" id="ARBA00022679"/>
    </source>
</evidence>
<feature type="transmembrane region" description="Helical" evidence="7">
    <location>
        <begin position="193"/>
        <end position="213"/>
    </location>
</feature>
<proteinExistence type="predicted"/>
<keyword evidence="3 8" id="KW-0808">Transferase</keyword>
<keyword evidence="9" id="KW-1185">Reference proteome</keyword>
<dbReference type="GO" id="GO:0016780">
    <property type="term" value="F:phosphotransferase activity, for other substituted phosphate groups"/>
    <property type="evidence" value="ECO:0007669"/>
    <property type="project" value="InterPro"/>
</dbReference>
<dbReference type="InterPro" id="IPR000715">
    <property type="entry name" value="Glycosyl_transferase_4"/>
</dbReference>
<gene>
    <name evidence="8" type="ORF">IAG42_18630</name>
</gene>
<evidence type="ECO:0000256" key="5">
    <source>
        <dbReference type="ARBA" id="ARBA00022989"/>
    </source>
</evidence>
<feature type="transmembrane region" description="Helical" evidence="7">
    <location>
        <begin position="102"/>
        <end position="131"/>
    </location>
</feature>
<feature type="transmembrane region" description="Helical" evidence="7">
    <location>
        <begin position="295"/>
        <end position="311"/>
    </location>
</feature>
<feature type="transmembrane region" description="Helical" evidence="7">
    <location>
        <begin position="73"/>
        <end position="90"/>
    </location>
</feature>
<dbReference type="Pfam" id="PF00953">
    <property type="entry name" value="Glycos_transf_4"/>
    <property type="match status" value="1"/>
</dbReference>
<evidence type="ECO:0000313" key="8">
    <source>
        <dbReference type="EMBL" id="QNS05412.1"/>
    </source>
</evidence>
<evidence type="ECO:0000256" key="7">
    <source>
        <dbReference type="SAM" id="Phobius"/>
    </source>
</evidence>
<feature type="transmembrane region" description="Helical" evidence="7">
    <location>
        <begin position="263"/>
        <end position="289"/>
    </location>
</feature>
<reference evidence="8 9" key="1">
    <citation type="submission" date="2020-09" db="EMBL/GenBank/DDBJ databases">
        <title>A novel species.</title>
        <authorList>
            <person name="Gao J."/>
        </authorList>
    </citation>
    <scope>NUCLEOTIDE SEQUENCE [LARGE SCALE GENOMIC DNA]</scope>
    <source>
        <strain evidence="8 9">CRXT-Y-14</strain>
    </source>
</reference>
<keyword evidence="5 7" id="KW-1133">Transmembrane helix</keyword>
<organism evidence="8 9">
    <name type="scientific">Streptomyces xanthii</name>
    <dbReference type="NCBI Taxonomy" id="2768069"/>
    <lineage>
        <taxon>Bacteria</taxon>
        <taxon>Bacillati</taxon>
        <taxon>Actinomycetota</taxon>
        <taxon>Actinomycetes</taxon>
        <taxon>Kitasatosporales</taxon>
        <taxon>Streptomycetaceae</taxon>
        <taxon>Streptomyces</taxon>
    </lineage>
</organism>
<dbReference type="GO" id="GO:0009103">
    <property type="term" value="P:lipopolysaccharide biosynthetic process"/>
    <property type="evidence" value="ECO:0007669"/>
    <property type="project" value="TreeGrafter"/>
</dbReference>
<dbReference type="PANTHER" id="PTHR22926:SF3">
    <property type="entry name" value="UNDECAPRENYL-PHOSPHATE ALPHA-N-ACETYLGLUCOSAMINYL 1-PHOSPHATE TRANSFERASE"/>
    <property type="match status" value="1"/>
</dbReference>
<comment type="subcellular location">
    <subcellularLocation>
        <location evidence="1">Cell membrane</location>
        <topology evidence="1">Multi-pass membrane protein</topology>
    </subcellularLocation>
</comment>
<evidence type="ECO:0000256" key="6">
    <source>
        <dbReference type="ARBA" id="ARBA00023136"/>
    </source>
</evidence>
<evidence type="ECO:0000256" key="1">
    <source>
        <dbReference type="ARBA" id="ARBA00004651"/>
    </source>
</evidence>
<sequence length="327" mass="32557">MLYGTAAASAALLLTTLLTAALRPLALGRRRRRGVALRGAPRVGGLALLTVTGAVAAAGALTGAVPLDPATTALLTGATVVGLLGLADGLRPGGLDARVRIAAEAAAATVVVHLAGLGLLTGALAVLWIVFVTHAFRQLDTSEGVMGTVGVVTALGLCVCAGAEGLGALAVLLALLAAALTGHLMHAWHPARARAGGCGALYTGFLVAGAALLVNAEHTAPEPAASMFALTALPAADAVLALVTRRRARRPAHLAHRLRRLGLTAPGAAVALGVATALTTVVGVLLHRGALGPEAVWWPAAALALAVLLALRDTKASEAVRTEGVRT</sequence>
<feature type="transmembrane region" description="Helical" evidence="7">
    <location>
        <begin position="46"/>
        <end position="67"/>
    </location>
</feature>
<name>A0A7H1B9K7_9ACTN</name>
<dbReference type="Proteomes" id="UP000516428">
    <property type="component" value="Chromosome"/>
</dbReference>
<feature type="transmembrane region" description="Helical" evidence="7">
    <location>
        <begin position="6"/>
        <end position="25"/>
    </location>
</feature>
<evidence type="ECO:0000256" key="2">
    <source>
        <dbReference type="ARBA" id="ARBA00022475"/>
    </source>
</evidence>
<feature type="transmembrane region" description="Helical" evidence="7">
    <location>
        <begin position="151"/>
        <end position="181"/>
    </location>
</feature>
<dbReference type="GO" id="GO:0071555">
    <property type="term" value="P:cell wall organization"/>
    <property type="evidence" value="ECO:0007669"/>
    <property type="project" value="TreeGrafter"/>
</dbReference>
<dbReference type="GO" id="GO:0044038">
    <property type="term" value="P:cell wall macromolecule biosynthetic process"/>
    <property type="evidence" value="ECO:0007669"/>
    <property type="project" value="TreeGrafter"/>
</dbReference>
<keyword evidence="2" id="KW-1003">Cell membrane</keyword>
<keyword evidence="6 7" id="KW-0472">Membrane</keyword>
<dbReference type="GO" id="GO:0005886">
    <property type="term" value="C:plasma membrane"/>
    <property type="evidence" value="ECO:0007669"/>
    <property type="project" value="UniProtKB-SubCell"/>
</dbReference>
<accession>A0A7H1B9K7</accession>
<evidence type="ECO:0000256" key="4">
    <source>
        <dbReference type="ARBA" id="ARBA00022692"/>
    </source>
</evidence>
<protein>
    <submittedName>
        <fullName evidence="8">Undecaprenyl/decaprenyl-phosphate alpha-N-acetylglucosaminyl 1-phosphate transferase</fullName>
    </submittedName>
</protein>
<dbReference type="RefSeq" id="WP_188338107.1">
    <property type="nucleotide sequence ID" value="NZ_CP061281.1"/>
</dbReference>
<dbReference type="PANTHER" id="PTHR22926">
    <property type="entry name" value="PHOSPHO-N-ACETYLMURAMOYL-PENTAPEPTIDE-TRANSFERASE"/>
    <property type="match status" value="1"/>
</dbReference>
<dbReference type="EMBL" id="CP061281">
    <property type="protein sequence ID" value="QNS05412.1"/>
    <property type="molecule type" value="Genomic_DNA"/>
</dbReference>
<feature type="transmembrane region" description="Helical" evidence="7">
    <location>
        <begin position="225"/>
        <end position="243"/>
    </location>
</feature>